<dbReference type="OrthoDB" id="8082231at2"/>
<feature type="transmembrane region" description="Helical" evidence="1">
    <location>
        <begin position="63"/>
        <end position="85"/>
    </location>
</feature>
<keyword evidence="1" id="KW-0812">Transmembrane</keyword>
<comment type="caution">
    <text evidence="2">The sequence shown here is derived from an EMBL/GenBank/DDBJ whole genome shotgun (WGS) entry which is preliminary data.</text>
</comment>
<gene>
    <name evidence="2" type="ORF">EPL05_10000</name>
</gene>
<accession>A0A444MNM5</accession>
<evidence type="ECO:0000256" key="1">
    <source>
        <dbReference type="SAM" id="Phobius"/>
    </source>
</evidence>
<dbReference type="Proteomes" id="UP000286701">
    <property type="component" value="Unassembled WGS sequence"/>
</dbReference>
<sequence>METPYGGRAIITDNFDKVEIVIPGKKNYFILLFFSVWLVGWFFGETSVTRTRGIAAGTDLFLIVWLCGWTLGGIFVVSTILFMLLGKEIIEAGQGTISIRNRALFFLSPQVYDLNEVKHVRALEEFSIYNGFQFGRREQKGFLSNYNSGTVKFDYGLKTVKFGNDLDEAEARHIIERLKGKKILTDKNF</sequence>
<evidence type="ECO:0000313" key="2">
    <source>
        <dbReference type="EMBL" id="RWY52243.1"/>
    </source>
</evidence>
<organism evidence="2 3">
    <name type="scientific">Mucilaginibacter gilvus</name>
    <dbReference type="NCBI Taxonomy" id="2305909"/>
    <lineage>
        <taxon>Bacteria</taxon>
        <taxon>Pseudomonadati</taxon>
        <taxon>Bacteroidota</taxon>
        <taxon>Sphingobacteriia</taxon>
        <taxon>Sphingobacteriales</taxon>
        <taxon>Sphingobacteriaceae</taxon>
        <taxon>Mucilaginibacter</taxon>
    </lineage>
</organism>
<proteinExistence type="predicted"/>
<protein>
    <submittedName>
        <fullName evidence="2">Uncharacterized protein</fullName>
    </submittedName>
</protein>
<feature type="transmembrane region" description="Helical" evidence="1">
    <location>
        <begin position="27"/>
        <end position="43"/>
    </location>
</feature>
<evidence type="ECO:0000313" key="3">
    <source>
        <dbReference type="Proteomes" id="UP000286701"/>
    </source>
</evidence>
<dbReference type="AlphaFoldDB" id="A0A444MNM5"/>
<dbReference type="EMBL" id="SBIW01000004">
    <property type="protein sequence ID" value="RWY52243.1"/>
    <property type="molecule type" value="Genomic_DNA"/>
</dbReference>
<keyword evidence="1" id="KW-0472">Membrane</keyword>
<keyword evidence="1" id="KW-1133">Transmembrane helix</keyword>
<dbReference type="RefSeq" id="WP_128533828.1">
    <property type="nucleotide sequence ID" value="NZ_SBIW01000004.1"/>
</dbReference>
<keyword evidence="3" id="KW-1185">Reference proteome</keyword>
<reference evidence="2 3" key="1">
    <citation type="submission" date="2019-01" db="EMBL/GenBank/DDBJ databases">
        <title>Mucilaginibacter antarcticum sp. nov., isolated from antarctic soil.</title>
        <authorList>
            <person name="Yan Y.-Q."/>
            <person name="Du Z.-J."/>
        </authorList>
    </citation>
    <scope>NUCLEOTIDE SEQUENCE [LARGE SCALE GENOMIC DNA]</scope>
    <source>
        <strain evidence="2 3">F01003</strain>
    </source>
</reference>
<name>A0A444MNM5_9SPHI</name>